<evidence type="ECO:0000256" key="6">
    <source>
        <dbReference type="SAM" id="MobiDB-lite"/>
    </source>
</evidence>
<evidence type="ECO:0000313" key="8">
    <source>
        <dbReference type="EMBL" id="CEO57462.1"/>
    </source>
</evidence>
<keyword evidence="2" id="KW-0805">Transcription regulation</keyword>
<dbReference type="InterPro" id="IPR007219">
    <property type="entry name" value="XnlR_reg_dom"/>
</dbReference>
<feature type="region of interest" description="Disordered" evidence="6">
    <location>
        <begin position="1"/>
        <end position="75"/>
    </location>
</feature>
<dbReference type="PANTHER" id="PTHR47171">
    <property type="entry name" value="FARA-RELATED"/>
    <property type="match status" value="1"/>
</dbReference>
<accession>A0A0B7KPS4</accession>
<dbReference type="GO" id="GO:0006351">
    <property type="term" value="P:DNA-templated transcription"/>
    <property type="evidence" value="ECO:0007669"/>
    <property type="project" value="InterPro"/>
</dbReference>
<dbReference type="CDD" id="cd12148">
    <property type="entry name" value="fungal_TF_MHR"/>
    <property type="match status" value="1"/>
</dbReference>
<evidence type="ECO:0000256" key="3">
    <source>
        <dbReference type="ARBA" id="ARBA00023125"/>
    </source>
</evidence>
<dbReference type="AlphaFoldDB" id="A0A0B7KPS4"/>
<dbReference type="GO" id="GO:0008270">
    <property type="term" value="F:zinc ion binding"/>
    <property type="evidence" value="ECO:0007669"/>
    <property type="project" value="InterPro"/>
</dbReference>
<keyword evidence="3" id="KW-0238">DNA-binding</keyword>
<keyword evidence="5" id="KW-0539">Nucleus</keyword>
<evidence type="ECO:0000256" key="2">
    <source>
        <dbReference type="ARBA" id="ARBA00023015"/>
    </source>
</evidence>
<evidence type="ECO:0000259" key="7">
    <source>
        <dbReference type="SMART" id="SM00906"/>
    </source>
</evidence>
<keyword evidence="1" id="KW-0862">Zinc</keyword>
<dbReference type="GO" id="GO:0003677">
    <property type="term" value="F:DNA binding"/>
    <property type="evidence" value="ECO:0007669"/>
    <property type="project" value="UniProtKB-KW"/>
</dbReference>
<dbReference type="PANTHER" id="PTHR47171:SF5">
    <property type="entry name" value="ZN(II)2CYS6 TRANSCRIPTION FACTOR (EUROFUNG)"/>
    <property type="match status" value="1"/>
</dbReference>
<dbReference type="SMART" id="SM00906">
    <property type="entry name" value="Fungal_trans"/>
    <property type="match status" value="1"/>
</dbReference>
<feature type="domain" description="Xylanolytic transcriptional activator regulatory" evidence="7">
    <location>
        <begin position="252"/>
        <end position="323"/>
    </location>
</feature>
<feature type="compositionally biased region" description="Polar residues" evidence="6">
    <location>
        <begin position="56"/>
        <end position="75"/>
    </location>
</feature>
<evidence type="ECO:0000256" key="1">
    <source>
        <dbReference type="ARBA" id="ARBA00022833"/>
    </source>
</evidence>
<dbReference type="InterPro" id="IPR052073">
    <property type="entry name" value="Amide_Lactam_Regulators"/>
</dbReference>
<feature type="compositionally biased region" description="Polar residues" evidence="6">
    <location>
        <begin position="1"/>
        <end position="11"/>
    </location>
</feature>
<organism evidence="8">
    <name type="scientific">Bionectria ochroleuca</name>
    <name type="common">Gliocladium roseum</name>
    <dbReference type="NCBI Taxonomy" id="29856"/>
    <lineage>
        <taxon>Eukaryota</taxon>
        <taxon>Fungi</taxon>
        <taxon>Dikarya</taxon>
        <taxon>Ascomycota</taxon>
        <taxon>Pezizomycotina</taxon>
        <taxon>Sordariomycetes</taxon>
        <taxon>Hypocreomycetidae</taxon>
        <taxon>Hypocreales</taxon>
        <taxon>Bionectriaceae</taxon>
        <taxon>Clonostachys</taxon>
    </lineage>
</organism>
<dbReference type="EMBL" id="CDPU01000103">
    <property type="protein sequence ID" value="CEO57462.1"/>
    <property type="molecule type" value="Genomic_DNA"/>
</dbReference>
<evidence type="ECO:0000256" key="5">
    <source>
        <dbReference type="ARBA" id="ARBA00023242"/>
    </source>
</evidence>
<dbReference type="Pfam" id="PF04082">
    <property type="entry name" value="Fungal_trans"/>
    <property type="match status" value="1"/>
</dbReference>
<gene>
    <name evidence="8" type="ORF">BN869_000013520_1</name>
</gene>
<evidence type="ECO:0000256" key="4">
    <source>
        <dbReference type="ARBA" id="ARBA00023163"/>
    </source>
</evidence>
<protein>
    <recommendedName>
        <fullName evidence="7">Xylanolytic transcriptional activator regulatory domain-containing protein</fullName>
    </recommendedName>
</protein>
<reference evidence="8" key="1">
    <citation type="submission" date="2015-01" db="EMBL/GenBank/DDBJ databases">
        <authorList>
            <person name="Durling Mikael"/>
        </authorList>
    </citation>
    <scope>NUCLEOTIDE SEQUENCE</scope>
</reference>
<proteinExistence type="predicted"/>
<sequence>MRKRSVVTSRTVPREHAGIVNATTNNACQQRDRTRRKSKPLNSRAQRRGSPLVTAPQGSGAISSPTESNQQTTLPVQTLATPITTATTASDSQNAYLSPSTTTETGYLASHSVLLSRNTNSASRHLSSPAQQASAFILSPVDAAVLPKLLLRQALIDFYFSNLSHAYPVIDRHDISGPEPSVLLTQAVCLAGSMMRRTGSSKDLELSRDLYEKTKFLIYFNYEPCRLTVLKAMCLLSIWSPNPSNTTSLDGPWHWSGCAIRMAIQLGIHKQSTYGQCRDSECRRRIWWHLFCSDRLQSSCFGRPMVIQIGDFDVAPPALSDFSEPSLQAKAFIEHVKLCKIIGRVSQLLNSGASLNSDESSALKVSLCQWIRRLPRELSLYDATGLRQPYKKEVTGLHLVYFTAIILLQAATRGYNSQWRASPISLLASSCIARLYEETQLREDVCFLIHIHSFYCMVGAIPLLYWRTRSHSKENCRLEELGILRSTVEQLSTRFGGAGTVLRNMEALEAELQQRRSDSSIDDMMQVEENIIAGDGEQIEELFPFPLELCPNMDLLDPAGAVRMEESLNITHSFVQDLPEWIFEDASSFPGIFESEIV</sequence>
<name>A0A0B7KPS4_BIOOC</name>
<keyword evidence="4" id="KW-0804">Transcription</keyword>